<sequence length="122" mass="13648">MNPSPSNSTLDVRVELADCTDKAELLRRFAEAFRFPDWFGHNWDALADCLTDLSWLPAPAYRVLLCNPSALWTMHPDVLATTLDILDDARHCWAEAGIGFSVEVMEDAMPSASDRSPRDVPQ</sequence>
<dbReference type="Gene3D" id="3.30.370.10">
    <property type="entry name" value="Barstar-like"/>
    <property type="match status" value="1"/>
</dbReference>
<evidence type="ECO:0000313" key="4">
    <source>
        <dbReference type="Proteomes" id="UP000215181"/>
    </source>
</evidence>
<feature type="domain" description="Barstar (barnase inhibitor)" evidence="2">
    <location>
        <begin position="12"/>
        <end position="103"/>
    </location>
</feature>
<evidence type="ECO:0000313" key="3">
    <source>
        <dbReference type="EMBL" id="OYD54083.1"/>
    </source>
</evidence>
<accession>A0A235EZ90</accession>
<organism evidence="3 4">
    <name type="scientific">Thauera propionica</name>
    <dbReference type="NCBI Taxonomy" id="2019431"/>
    <lineage>
        <taxon>Bacteria</taxon>
        <taxon>Pseudomonadati</taxon>
        <taxon>Pseudomonadota</taxon>
        <taxon>Betaproteobacteria</taxon>
        <taxon>Rhodocyclales</taxon>
        <taxon>Zoogloeaceae</taxon>
        <taxon>Thauera</taxon>
    </lineage>
</organism>
<dbReference type="InterPro" id="IPR035905">
    <property type="entry name" value="Barstar-like_sf"/>
</dbReference>
<dbReference type="EMBL" id="NOIH01000009">
    <property type="protein sequence ID" value="OYD54083.1"/>
    <property type="molecule type" value="Genomic_DNA"/>
</dbReference>
<gene>
    <name evidence="3" type="ORF">CGK74_09450</name>
</gene>
<comment type="similarity">
    <text evidence="1">Belongs to the barstar family.</text>
</comment>
<protein>
    <submittedName>
        <fullName evidence="3">Barnase inhibitor</fullName>
    </submittedName>
</protein>
<name>A0A235EZ90_9RHOO</name>
<dbReference type="Pfam" id="PF01337">
    <property type="entry name" value="Barstar"/>
    <property type="match status" value="1"/>
</dbReference>
<comment type="caution">
    <text evidence="3">The sequence shown here is derived from an EMBL/GenBank/DDBJ whole genome shotgun (WGS) entry which is preliminary data.</text>
</comment>
<dbReference type="RefSeq" id="WP_094268241.1">
    <property type="nucleotide sequence ID" value="NZ_NOIH01000009.1"/>
</dbReference>
<dbReference type="OrthoDB" id="5295683at2"/>
<dbReference type="SUPFAM" id="SSF52038">
    <property type="entry name" value="Barstar-related"/>
    <property type="match status" value="1"/>
</dbReference>
<proteinExistence type="inferred from homology"/>
<dbReference type="AlphaFoldDB" id="A0A235EZ90"/>
<dbReference type="Proteomes" id="UP000215181">
    <property type="component" value="Unassembled WGS sequence"/>
</dbReference>
<evidence type="ECO:0000259" key="2">
    <source>
        <dbReference type="Pfam" id="PF01337"/>
    </source>
</evidence>
<dbReference type="CDD" id="cd05141">
    <property type="entry name" value="Barstar_evA4336-like"/>
    <property type="match status" value="1"/>
</dbReference>
<keyword evidence="4" id="KW-1185">Reference proteome</keyword>
<dbReference type="InterPro" id="IPR000468">
    <property type="entry name" value="Barstar"/>
</dbReference>
<reference evidence="3 4" key="1">
    <citation type="submission" date="2017-07" db="EMBL/GenBank/DDBJ databases">
        <title>Thauera sp. KNDSS-Mac4 genome sequence and assembly.</title>
        <authorList>
            <person name="Mayilraj S."/>
        </authorList>
    </citation>
    <scope>NUCLEOTIDE SEQUENCE [LARGE SCALE GENOMIC DNA]</scope>
    <source>
        <strain evidence="3 4">KNDSS-Mac4</strain>
    </source>
</reference>
<evidence type="ECO:0000256" key="1">
    <source>
        <dbReference type="ARBA" id="ARBA00006845"/>
    </source>
</evidence>